<dbReference type="Pfam" id="PF19529">
    <property type="entry name" value="DUF6057"/>
    <property type="match status" value="1"/>
</dbReference>
<dbReference type="STRING" id="1121098.HMPREF1534_02532"/>
<evidence type="ECO:0000313" key="3">
    <source>
        <dbReference type="Proteomes" id="UP000017831"/>
    </source>
</evidence>
<feature type="transmembrane region" description="Helical" evidence="1">
    <location>
        <begin position="72"/>
        <end position="92"/>
    </location>
</feature>
<feature type="transmembrane region" description="Helical" evidence="1">
    <location>
        <begin position="7"/>
        <end position="27"/>
    </location>
</feature>
<dbReference type="AlphaFoldDB" id="U6RC64"/>
<gene>
    <name evidence="2" type="ORF">HMPREF1534_02532</name>
</gene>
<dbReference type="InterPro" id="IPR045692">
    <property type="entry name" value="DUF6057"/>
</dbReference>
<evidence type="ECO:0000256" key="1">
    <source>
        <dbReference type="SAM" id="Phobius"/>
    </source>
</evidence>
<comment type="caution">
    <text evidence="2">The sequence shown here is derived from an EMBL/GenBank/DDBJ whole genome shotgun (WGS) entry which is preliminary data.</text>
</comment>
<protein>
    <submittedName>
        <fullName evidence="2">Uncharacterized protein</fullName>
    </submittedName>
</protein>
<keyword evidence="1" id="KW-0472">Membrane</keyword>
<keyword evidence="3" id="KW-1185">Reference proteome</keyword>
<feature type="transmembrane region" description="Helical" evidence="1">
    <location>
        <begin position="122"/>
        <end position="140"/>
    </location>
</feature>
<dbReference type="EMBL" id="AQHY01000028">
    <property type="protein sequence ID" value="EOA54060.1"/>
    <property type="molecule type" value="Genomic_DNA"/>
</dbReference>
<dbReference type="Proteomes" id="UP000017831">
    <property type="component" value="Unassembled WGS sequence"/>
</dbReference>
<dbReference type="PATRIC" id="fig|1121098.3.peg.2570"/>
<dbReference type="PROSITE" id="PS51257">
    <property type="entry name" value="PROKAR_LIPOPROTEIN"/>
    <property type="match status" value="1"/>
</dbReference>
<keyword evidence="1" id="KW-0812">Transmembrane</keyword>
<feature type="transmembrane region" description="Helical" evidence="1">
    <location>
        <begin position="160"/>
        <end position="181"/>
    </location>
</feature>
<reference evidence="2 3" key="1">
    <citation type="submission" date="2013-04" db="EMBL/GenBank/DDBJ databases">
        <title>The Genome Sequence of Bacteroides massiliensis DSM 17679.</title>
        <authorList>
            <consortium name="The Broad Institute Genomics Platform"/>
            <person name="Earl A."/>
            <person name="Ward D."/>
            <person name="Feldgarden M."/>
            <person name="Gevers D."/>
            <person name="Martens E."/>
            <person name="Fenner L."/>
            <person name="Roux V."/>
            <person name="Mallet M.N."/>
            <person name="Raoult D."/>
            <person name="Walker B."/>
            <person name="Young S."/>
            <person name="Zeng Q."/>
            <person name="Gargeya S."/>
            <person name="Fitzgerald M."/>
            <person name="Haas B."/>
            <person name="Abouelleil A."/>
            <person name="Allen A.W."/>
            <person name="Alvarado L."/>
            <person name="Arachchi H.M."/>
            <person name="Berlin A.M."/>
            <person name="Chapman S.B."/>
            <person name="Gainer-Dewar J."/>
            <person name="Goldberg J."/>
            <person name="Griggs A."/>
            <person name="Gujja S."/>
            <person name="Hansen M."/>
            <person name="Howarth C."/>
            <person name="Imamovic A."/>
            <person name="Ireland A."/>
            <person name="Larimer J."/>
            <person name="McCowan C."/>
            <person name="Murphy C."/>
            <person name="Pearson M."/>
            <person name="Poon T.W."/>
            <person name="Priest M."/>
            <person name="Roberts A."/>
            <person name="Saif S."/>
            <person name="Shea T."/>
            <person name="Sisk P."/>
            <person name="Sykes S."/>
            <person name="Wortman J."/>
            <person name="Nusbaum C."/>
            <person name="Birren B."/>
        </authorList>
    </citation>
    <scope>NUCLEOTIDE SEQUENCE [LARGE SCALE GENOMIC DNA]</scope>
    <source>
        <strain evidence="3">B84634 / Timone 84634 / DSM 17679 / JCM 13223</strain>
    </source>
</reference>
<keyword evidence="1" id="KW-1133">Transmembrane helix</keyword>
<organism evidence="2 3">
    <name type="scientific">Phocaeicola massiliensis B84634 = Timone 84634 = DSM 17679 = JCM 13223</name>
    <dbReference type="NCBI Taxonomy" id="1121098"/>
    <lineage>
        <taxon>Bacteria</taxon>
        <taxon>Pseudomonadati</taxon>
        <taxon>Bacteroidota</taxon>
        <taxon>Bacteroidia</taxon>
        <taxon>Bacteroidales</taxon>
        <taxon>Bacteroidaceae</taxon>
        <taxon>Phocaeicola</taxon>
    </lineage>
</organism>
<evidence type="ECO:0000313" key="2">
    <source>
        <dbReference type="EMBL" id="EOA54060.1"/>
    </source>
</evidence>
<dbReference type="eggNOG" id="ENOG502Z8XP">
    <property type="taxonomic scope" value="Bacteria"/>
</dbReference>
<proteinExistence type="predicted"/>
<accession>U6RC64</accession>
<sequence length="523" mass="60326">MQHDTRYLFLSMTISGVACFLFFRFAYPYHLLHREQMLLFTYTVDQFIDYFNHPAPLSCLGGDFLTQFFHNINMGAAVVALTMAALGTLTYFTCRKWTNRWIAIGFSIVVFIWESLRFCQIQYPFSATLSLIGALSLFLLTDKLKGKWDFFIGSICGTMLCYSLFGYGMFAFTLLTILSALKRKQSYVVIYGMIPVALALPPLAARKYLVIPSQAYSFPATLWYGTPDFENERILGLNTEDYFENWDKINELVHDGVPGNAISVCYNLANAMQNNLPEKLMDYYQPAGLGLFMPVNEKSTYLSTQLSGEVWFRLGDMTMAEHASLLSMIFSPQNKSVRMVQRLAEINLINGDNEAARKYLRILSNTLFYKEWAKKRTPGKESPEVKEWLKYKRSYLPQKDTLRLSSTDVVKSLHLLMEANPANQMARDYLLCFDLLMKDLSAFLKDYKRYHTGAPNRLYAEALLIHLYQKRATGSEIKSTGINPVIVQDFNEYNRLHTQGNSSALESRFGRTYWYYYQFAQFQ</sequence>
<dbReference type="HOGENOM" id="CLU_033046_0_0_10"/>
<feature type="transmembrane region" description="Helical" evidence="1">
    <location>
        <begin position="187"/>
        <end position="205"/>
    </location>
</feature>
<name>U6RC64_9BACT</name>